<organism evidence="5">
    <name type="scientific">freshwater sediment metagenome</name>
    <dbReference type="NCBI Taxonomy" id="556182"/>
    <lineage>
        <taxon>unclassified sequences</taxon>
        <taxon>metagenomes</taxon>
        <taxon>ecological metagenomes</taxon>
    </lineage>
</organism>
<name>A0AA48M3J8_9ZZZZ</name>
<evidence type="ECO:0000259" key="4">
    <source>
        <dbReference type="Pfam" id="PF04586"/>
    </source>
</evidence>
<keyword evidence="3" id="KW-0378">Hydrolase</keyword>
<dbReference type="InterPro" id="IPR054613">
    <property type="entry name" value="Peptidase_S78_dom"/>
</dbReference>
<accession>A0AA48M3J8</accession>
<dbReference type="AlphaFoldDB" id="A0AA48M3J8"/>
<dbReference type="GO" id="GO:0006508">
    <property type="term" value="P:proteolysis"/>
    <property type="evidence" value="ECO:0007669"/>
    <property type="project" value="UniProtKB-KW"/>
</dbReference>
<protein>
    <recommendedName>
        <fullName evidence="4">Prohead serine protease domain-containing protein</fullName>
    </recommendedName>
</protein>
<feature type="domain" description="Prohead serine protease" evidence="4">
    <location>
        <begin position="19"/>
        <end position="161"/>
    </location>
</feature>
<evidence type="ECO:0000256" key="2">
    <source>
        <dbReference type="ARBA" id="ARBA00022670"/>
    </source>
</evidence>
<gene>
    <name evidence="5" type="ORF">AMST5_01921</name>
</gene>
<dbReference type="EMBL" id="OY288114">
    <property type="protein sequence ID" value="CAJ0867097.1"/>
    <property type="molecule type" value="Genomic_DNA"/>
</dbReference>
<reference evidence="5" key="1">
    <citation type="submission" date="2023-07" db="EMBL/GenBank/DDBJ databases">
        <authorList>
            <person name="Pelsma A.J. K."/>
        </authorList>
    </citation>
    <scope>NUCLEOTIDE SEQUENCE</scope>
</reference>
<proteinExistence type="predicted"/>
<evidence type="ECO:0000256" key="1">
    <source>
        <dbReference type="ARBA" id="ARBA00022612"/>
    </source>
</evidence>
<sequence>MERRACSIELRTAGAFPRRLEGYAAVFETETRIGDFVETIRAGAFKDTLSAGRDILALADHDTRALLARTRSGTLKLAEDTRGLHFEISLPDTALGRDLHALAERGDIGGASFGFTVPKGGEAWSGNRRELRAVDLAEISIVQSWPAYQNTVVEARFRNVSKPADAGLRRSLAQWRA</sequence>
<dbReference type="InterPro" id="IPR006433">
    <property type="entry name" value="Prohead_protease"/>
</dbReference>
<dbReference type="GO" id="GO:0008233">
    <property type="term" value="F:peptidase activity"/>
    <property type="evidence" value="ECO:0007669"/>
    <property type="project" value="UniProtKB-KW"/>
</dbReference>
<dbReference type="NCBIfam" id="TIGR01543">
    <property type="entry name" value="proheadase_HK97"/>
    <property type="match status" value="1"/>
</dbReference>
<keyword evidence="1" id="KW-1188">Viral release from host cell</keyword>
<keyword evidence="2" id="KW-0645">Protease</keyword>
<evidence type="ECO:0000313" key="5">
    <source>
        <dbReference type="EMBL" id="CAJ0867097.1"/>
    </source>
</evidence>
<dbReference type="Pfam" id="PF04586">
    <property type="entry name" value="Peptidase_S78"/>
    <property type="match status" value="1"/>
</dbReference>
<evidence type="ECO:0000256" key="3">
    <source>
        <dbReference type="ARBA" id="ARBA00022801"/>
    </source>
</evidence>